<keyword evidence="2 13" id="KW-1003">Cell membrane</keyword>
<dbReference type="NCBIfam" id="NF010792">
    <property type="entry name" value="PRK14196.1"/>
    <property type="match status" value="1"/>
</dbReference>
<dbReference type="AlphaFoldDB" id="A0A448VQT3"/>
<proteinExistence type="inferred from homology"/>
<keyword evidence="9 13" id="KW-0472">Membrane</keyword>
<evidence type="ECO:0000256" key="3">
    <source>
        <dbReference type="ARBA" id="ARBA00022519"/>
    </source>
</evidence>
<dbReference type="Proteomes" id="UP000272771">
    <property type="component" value="Chromosome"/>
</dbReference>
<feature type="binding site" evidence="13">
    <location>
        <position position="78"/>
    </location>
    <ligand>
        <name>Na(+)</name>
        <dbReference type="ChEBI" id="CHEBI:29101"/>
        <note>structural</note>
    </ligand>
</feature>
<evidence type="ECO:0000256" key="12">
    <source>
        <dbReference type="ARBA" id="ARBA00035585"/>
    </source>
</evidence>
<dbReference type="PANTHER" id="PTHR28259">
    <property type="entry name" value="FLUORIDE EXPORT PROTEIN 1-RELATED"/>
    <property type="match status" value="1"/>
</dbReference>
<feature type="transmembrane region" description="Helical" evidence="13">
    <location>
        <begin position="6"/>
        <end position="26"/>
    </location>
</feature>
<keyword evidence="13" id="KW-0813">Transport</keyword>
<evidence type="ECO:0000256" key="9">
    <source>
        <dbReference type="ARBA" id="ARBA00023136"/>
    </source>
</evidence>
<keyword evidence="8 13" id="KW-0406">Ion transport</keyword>
<feature type="transmembrane region" description="Helical" evidence="13">
    <location>
        <begin position="100"/>
        <end position="121"/>
    </location>
</feature>
<evidence type="ECO:0000256" key="4">
    <source>
        <dbReference type="ARBA" id="ARBA00022692"/>
    </source>
</evidence>
<comment type="similarity">
    <text evidence="11 13">Belongs to the fluoride channel Fluc/FEX (TC 1.A.43) family.</text>
</comment>
<keyword evidence="4 13" id="KW-0812">Transmembrane</keyword>
<dbReference type="GO" id="GO:0140114">
    <property type="term" value="P:cellular detoxification of fluoride"/>
    <property type="evidence" value="ECO:0007669"/>
    <property type="project" value="UniProtKB-UniRule"/>
</dbReference>
<accession>A0A448VQT3</accession>
<evidence type="ECO:0000256" key="8">
    <source>
        <dbReference type="ARBA" id="ARBA00023065"/>
    </source>
</evidence>
<dbReference type="EMBL" id="LR134533">
    <property type="protein sequence ID" value="VEJ52127.1"/>
    <property type="molecule type" value="Genomic_DNA"/>
</dbReference>
<comment type="activity regulation">
    <text evidence="13">Na(+) is not transported, but it plays an essential structural role and its presence is essential for fluoride channel function.</text>
</comment>
<keyword evidence="5 13" id="KW-0479">Metal-binding</keyword>
<dbReference type="GO" id="GO:0005886">
    <property type="term" value="C:plasma membrane"/>
    <property type="evidence" value="ECO:0007669"/>
    <property type="project" value="UniProtKB-SubCell"/>
</dbReference>
<protein>
    <recommendedName>
        <fullName evidence="13">Fluoride-specific ion channel FluC</fullName>
    </recommendedName>
</protein>
<evidence type="ECO:0000256" key="2">
    <source>
        <dbReference type="ARBA" id="ARBA00022475"/>
    </source>
</evidence>
<gene>
    <name evidence="13 14" type="primary">crcB</name>
    <name evidence="13" type="synonym">fluC</name>
    <name evidence="14" type="ORF">NCTC12742_02041</name>
</gene>
<sequence length="130" mass="13697">MFQSIASISIGAATGATLRWLLGLWLPAQANWPALGTLAANFGGAYLIGISAALFSLFPSSNPNLKLLLITGFLGSFTTFSAFSLEVVQMLQAQRLLQAALTISLHVFGSVLLTALGLWTVSAVRSILQT</sequence>
<dbReference type="GO" id="GO:0062054">
    <property type="term" value="F:fluoride channel activity"/>
    <property type="evidence" value="ECO:0007669"/>
    <property type="project" value="UniProtKB-UniRule"/>
</dbReference>
<evidence type="ECO:0000256" key="5">
    <source>
        <dbReference type="ARBA" id="ARBA00022723"/>
    </source>
</evidence>
<evidence type="ECO:0000256" key="6">
    <source>
        <dbReference type="ARBA" id="ARBA00022989"/>
    </source>
</evidence>
<feature type="transmembrane region" description="Helical" evidence="13">
    <location>
        <begin position="65"/>
        <end position="88"/>
    </location>
</feature>
<evidence type="ECO:0000256" key="1">
    <source>
        <dbReference type="ARBA" id="ARBA00004651"/>
    </source>
</evidence>
<feature type="binding site" evidence="13">
    <location>
        <position position="75"/>
    </location>
    <ligand>
        <name>Na(+)</name>
        <dbReference type="ChEBI" id="CHEBI:29101"/>
        <note>structural</note>
    </ligand>
</feature>
<keyword evidence="15" id="KW-1185">Reference proteome</keyword>
<comment type="function">
    <text evidence="13">Fluoride-specific ion channel. Important for reducing fluoride concentration in the cell, thus reducing its toxicity.</text>
</comment>
<comment type="catalytic activity">
    <reaction evidence="12">
        <text>fluoride(in) = fluoride(out)</text>
        <dbReference type="Rhea" id="RHEA:76159"/>
        <dbReference type="ChEBI" id="CHEBI:17051"/>
    </reaction>
    <physiologicalReaction direction="left-to-right" evidence="12">
        <dbReference type="Rhea" id="RHEA:76160"/>
    </physiologicalReaction>
</comment>
<dbReference type="HAMAP" id="MF_00454">
    <property type="entry name" value="FluC"/>
    <property type="match status" value="1"/>
</dbReference>
<dbReference type="InterPro" id="IPR003691">
    <property type="entry name" value="FluC"/>
</dbReference>
<evidence type="ECO:0000256" key="11">
    <source>
        <dbReference type="ARBA" id="ARBA00035120"/>
    </source>
</evidence>
<keyword evidence="6 13" id="KW-1133">Transmembrane helix</keyword>
<evidence type="ECO:0000313" key="14">
    <source>
        <dbReference type="EMBL" id="VEJ52127.1"/>
    </source>
</evidence>
<dbReference type="NCBIfam" id="TIGR00494">
    <property type="entry name" value="crcB"/>
    <property type="match status" value="1"/>
</dbReference>
<dbReference type="OrthoDB" id="9806299at2"/>
<evidence type="ECO:0000313" key="15">
    <source>
        <dbReference type="Proteomes" id="UP000272771"/>
    </source>
</evidence>
<keyword evidence="7 13" id="KW-0915">Sodium</keyword>
<dbReference type="PANTHER" id="PTHR28259:SF1">
    <property type="entry name" value="FLUORIDE EXPORT PROTEIN 1-RELATED"/>
    <property type="match status" value="1"/>
</dbReference>
<dbReference type="Pfam" id="PF02537">
    <property type="entry name" value="CRCB"/>
    <property type="match status" value="1"/>
</dbReference>
<feature type="transmembrane region" description="Helical" evidence="13">
    <location>
        <begin position="38"/>
        <end position="59"/>
    </location>
</feature>
<keyword evidence="3" id="KW-0997">Cell inner membrane</keyword>
<organism evidence="14 15">
    <name type="scientific">Neisseria weaveri</name>
    <dbReference type="NCBI Taxonomy" id="28091"/>
    <lineage>
        <taxon>Bacteria</taxon>
        <taxon>Pseudomonadati</taxon>
        <taxon>Pseudomonadota</taxon>
        <taxon>Betaproteobacteria</taxon>
        <taxon>Neisseriales</taxon>
        <taxon>Neisseriaceae</taxon>
        <taxon>Neisseria</taxon>
    </lineage>
</organism>
<name>A0A448VQT3_9NEIS</name>
<dbReference type="STRING" id="28091.SAMEA3174300_00608"/>
<dbReference type="RefSeq" id="WP_004283384.1">
    <property type="nucleotide sequence ID" value="NZ_CAUJRG010000008.1"/>
</dbReference>
<reference evidence="14 15" key="1">
    <citation type="submission" date="2018-12" db="EMBL/GenBank/DDBJ databases">
        <authorList>
            <consortium name="Pathogen Informatics"/>
        </authorList>
    </citation>
    <scope>NUCLEOTIDE SEQUENCE [LARGE SCALE GENOMIC DNA]</scope>
    <source>
        <strain evidence="14 15">NCTC12742</strain>
    </source>
</reference>
<evidence type="ECO:0000256" key="10">
    <source>
        <dbReference type="ARBA" id="ARBA00023303"/>
    </source>
</evidence>
<comment type="subcellular location">
    <subcellularLocation>
        <location evidence="1 13">Cell membrane</location>
        <topology evidence="1 13">Multi-pass membrane protein</topology>
    </subcellularLocation>
</comment>
<dbReference type="GO" id="GO:0046872">
    <property type="term" value="F:metal ion binding"/>
    <property type="evidence" value="ECO:0007669"/>
    <property type="project" value="UniProtKB-KW"/>
</dbReference>
<evidence type="ECO:0000256" key="7">
    <source>
        <dbReference type="ARBA" id="ARBA00023053"/>
    </source>
</evidence>
<keyword evidence="10 13" id="KW-0407">Ion channel</keyword>
<evidence type="ECO:0000256" key="13">
    <source>
        <dbReference type="HAMAP-Rule" id="MF_00454"/>
    </source>
</evidence>
<dbReference type="KEGG" id="nwe:SAMEA3174300_0608"/>